<gene>
    <name evidence="1" type="ORF">MSG28_004847</name>
</gene>
<protein>
    <submittedName>
        <fullName evidence="1">Uncharacterized protein</fullName>
    </submittedName>
</protein>
<sequence length="55" mass="6161">SEQYPTGQHPTNHPVGASALNEVDVRPTRGVSYKIGTLTMAEFNWTRGPDKQRYT</sequence>
<proteinExistence type="predicted"/>
<comment type="caution">
    <text evidence="1">The sequence shown here is derived from an EMBL/GenBank/DDBJ whole genome shotgun (WGS) entry which is preliminary data.</text>
</comment>
<dbReference type="EMBL" id="CM046107">
    <property type="protein sequence ID" value="KAI8432455.1"/>
    <property type="molecule type" value="Genomic_DNA"/>
</dbReference>
<name>A0ACC0K8H2_CHOFU</name>
<reference evidence="1 2" key="1">
    <citation type="journal article" date="2022" name="Genome Biol. Evol.">
        <title>The Spruce Budworm Genome: Reconstructing the Evolutionary History of Antifreeze Proteins.</title>
        <authorList>
            <person name="Beliveau C."/>
            <person name="Gagne P."/>
            <person name="Picq S."/>
            <person name="Vernygora O."/>
            <person name="Keeling C.I."/>
            <person name="Pinkney K."/>
            <person name="Doucet D."/>
            <person name="Wen F."/>
            <person name="Johnston J.S."/>
            <person name="Maaroufi H."/>
            <person name="Boyle B."/>
            <person name="Laroche J."/>
            <person name="Dewar K."/>
            <person name="Juretic N."/>
            <person name="Blackburn G."/>
            <person name="Nisole A."/>
            <person name="Brunet B."/>
            <person name="Brandao M."/>
            <person name="Lumley L."/>
            <person name="Duan J."/>
            <person name="Quan G."/>
            <person name="Lucarotti C.J."/>
            <person name="Roe A.D."/>
            <person name="Sperling F.A.H."/>
            <person name="Levesque R.C."/>
            <person name="Cusson M."/>
        </authorList>
    </citation>
    <scope>NUCLEOTIDE SEQUENCE [LARGE SCALE GENOMIC DNA]</scope>
    <source>
        <strain evidence="1">Glfc:IPQL:Cfum</strain>
    </source>
</reference>
<keyword evidence="2" id="KW-1185">Reference proteome</keyword>
<feature type="non-terminal residue" evidence="1">
    <location>
        <position position="1"/>
    </location>
</feature>
<dbReference type="Proteomes" id="UP001064048">
    <property type="component" value="Chromosome 7"/>
</dbReference>
<accession>A0ACC0K8H2</accession>
<evidence type="ECO:0000313" key="2">
    <source>
        <dbReference type="Proteomes" id="UP001064048"/>
    </source>
</evidence>
<evidence type="ECO:0000313" key="1">
    <source>
        <dbReference type="EMBL" id="KAI8432455.1"/>
    </source>
</evidence>
<organism evidence="1 2">
    <name type="scientific">Choristoneura fumiferana</name>
    <name type="common">Spruce budworm moth</name>
    <name type="synonym">Archips fumiferana</name>
    <dbReference type="NCBI Taxonomy" id="7141"/>
    <lineage>
        <taxon>Eukaryota</taxon>
        <taxon>Metazoa</taxon>
        <taxon>Ecdysozoa</taxon>
        <taxon>Arthropoda</taxon>
        <taxon>Hexapoda</taxon>
        <taxon>Insecta</taxon>
        <taxon>Pterygota</taxon>
        <taxon>Neoptera</taxon>
        <taxon>Endopterygota</taxon>
        <taxon>Lepidoptera</taxon>
        <taxon>Glossata</taxon>
        <taxon>Ditrysia</taxon>
        <taxon>Tortricoidea</taxon>
        <taxon>Tortricidae</taxon>
        <taxon>Tortricinae</taxon>
        <taxon>Choristoneura</taxon>
    </lineage>
</organism>